<evidence type="ECO:0000256" key="1">
    <source>
        <dbReference type="SAM" id="Phobius"/>
    </source>
</evidence>
<dbReference type="STRING" id="1173701.A0A066XMX9"/>
<feature type="transmembrane region" description="Helical" evidence="1">
    <location>
        <begin position="325"/>
        <end position="347"/>
    </location>
</feature>
<dbReference type="OMA" id="VIRWYVV"/>
<dbReference type="EMBL" id="JMSE01000576">
    <property type="protein sequence ID" value="KDN69024.1"/>
    <property type="molecule type" value="Genomic_DNA"/>
</dbReference>
<evidence type="ECO:0008006" key="4">
    <source>
        <dbReference type="Google" id="ProtNLM"/>
    </source>
</evidence>
<comment type="caution">
    <text evidence="2">The sequence shown here is derived from an EMBL/GenBank/DDBJ whole genome shotgun (WGS) entry which is preliminary data.</text>
</comment>
<evidence type="ECO:0000313" key="2">
    <source>
        <dbReference type="EMBL" id="KDN69024.1"/>
    </source>
</evidence>
<sequence length="357" mass="38059">MNASANLRSSYIRTSVLIPIPPTGPDAGDSTLKRRTLRAQAPEVDDAQRQQIVQTLDYLEYQTRCAMDREGSMPSPIKEYSIGNSTVEVQESRGSQAKRMLTIYPFKDMNWVVTMFFVVGSIGFVINGALGLLPIIDPALAFPTLTTVAQPVTILIGAALFMTGGILALFGAFNANRGTLELAGGKSIEGDTNFVYRPALIGSPAWVWIPTAADVAGLLRTLPFKAGMLQLCGGSILSVSAVAGIPGVIDRSDLALTQTLIYMPQVIGGSMFFVANVALMIFAQDVWYKPKFGSGEWLGTACNAFASSGFAITGGLLLLGNFSGASVVSFVGSSSFLTGAIIQWYLLMEFHATPWAS</sequence>
<reference evidence="3" key="1">
    <citation type="journal article" date="2014" name="Genome Announc.">
        <title>Draft genome sequence of Colletotrichum sublineola, a destructive pathogen of cultivated sorghum.</title>
        <authorList>
            <person name="Baroncelli R."/>
            <person name="Sanz-Martin J.M."/>
            <person name="Rech G.E."/>
            <person name="Sukno S.A."/>
            <person name="Thon M.R."/>
        </authorList>
    </citation>
    <scope>NUCLEOTIDE SEQUENCE [LARGE SCALE GENOMIC DNA]</scope>
    <source>
        <strain evidence="3">TX430BB</strain>
    </source>
</reference>
<evidence type="ECO:0000313" key="3">
    <source>
        <dbReference type="Proteomes" id="UP000027238"/>
    </source>
</evidence>
<dbReference type="HOGENOM" id="CLU_027441_2_0_1"/>
<feature type="transmembrane region" description="Helical" evidence="1">
    <location>
        <begin position="261"/>
        <end position="283"/>
    </location>
</feature>
<dbReference type="OrthoDB" id="2603at2759"/>
<feature type="transmembrane region" description="Helical" evidence="1">
    <location>
        <begin position="148"/>
        <end position="173"/>
    </location>
</feature>
<keyword evidence="1" id="KW-1133">Transmembrane helix</keyword>
<accession>A0A066XMX9</accession>
<dbReference type="Proteomes" id="UP000027238">
    <property type="component" value="Unassembled WGS sequence"/>
</dbReference>
<proteinExistence type="predicted"/>
<name>A0A066XMX9_COLSU</name>
<protein>
    <recommendedName>
        <fullName evidence="4">Integral membrane protein</fullName>
    </recommendedName>
</protein>
<feature type="transmembrane region" description="Helical" evidence="1">
    <location>
        <begin position="295"/>
        <end position="319"/>
    </location>
</feature>
<keyword evidence="1" id="KW-0812">Transmembrane</keyword>
<keyword evidence="1" id="KW-0472">Membrane</keyword>
<dbReference type="eggNOG" id="ENOG502SPP7">
    <property type="taxonomic scope" value="Eukaryota"/>
</dbReference>
<organism evidence="2 3">
    <name type="scientific">Colletotrichum sublineola</name>
    <name type="common">Sorghum anthracnose fungus</name>
    <dbReference type="NCBI Taxonomy" id="1173701"/>
    <lineage>
        <taxon>Eukaryota</taxon>
        <taxon>Fungi</taxon>
        <taxon>Dikarya</taxon>
        <taxon>Ascomycota</taxon>
        <taxon>Pezizomycotina</taxon>
        <taxon>Sordariomycetes</taxon>
        <taxon>Hypocreomycetidae</taxon>
        <taxon>Glomerellales</taxon>
        <taxon>Glomerellaceae</taxon>
        <taxon>Colletotrichum</taxon>
        <taxon>Colletotrichum graminicola species complex</taxon>
    </lineage>
</organism>
<gene>
    <name evidence="2" type="ORF">CSUB01_12483</name>
</gene>
<feature type="transmembrane region" description="Helical" evidence="1">
    <location>
        <begin position="228"/>
        <end position="249"/>
    </location>
</feature>
<keyword evidence="3" id="KW-1185">Reference proteome</keyword>
<dbReference type="AlphaFoldDB" id="A0A066XMX9"/>
<feature type="transmembrane region" description="Helical" evidence="1">
    <location>
        <begin position="109"/>
        <end position="136"/>
    </location>
</feature>